<evidence type="ECO:0000313" key="3">
    <source>
        <dbReference type="Proteomes" id="UP000304900"/>
    </source>
</evidence>
<dbReference type="EMBL" id="SZVO01000001">
    <property type="protein sequence ID" value="TKT94064.1"/>
    <property type="molecule type" value="Genomic_DNA"/>
</dbReference>
<dbReference type="AlphaFoldDB" id="A0A4U6DH91"/>
<evidence type="ECO:0000256" key="1">
    <source>
        <dbReference type="SAM" id="SignalP"/>
    </source>
</evidence>
<organism evidence="2 3">
    <name type="scientific">Dyadobacter frigoris</name>
    <dbReference type="NCBI Taxonomy" id="2576211"/>
    <lineage>
        <taxon>Bacteria</taxon>
        <taxon>Pseudomonadati</taxon>
        <taxon>Bacteroidota</taxon>
        <taxon>Cytophagia</taxon>
        <taxon>Cytophagales</taxon>
        <taxon>Spirosomataceae</taxon>
        <taxon>Dyadobacter</taxon>
    </lineage>
</organism>
<evidence type="ECO:0000313" key="2">
    <source>
        <dbReference type="EMBL" id="TKT94064.1"/>
    </source>
</evidence>
<sequence>MRLLNTILALSLFLIIFLSQQAIAQKVYEDYCVKEHQSAIRMRKSIIKTYTKGKRAVSQQTAERMATNIEIAVSKECESALKRKLGITKYRRERDIVILNAARNSVNDEYFDLRDSIIVERFFRDLTSSFNSDTK</sequence>
<protein>
    <recommendedName>
        <fullName evidence="4">DUF4294 domain-containing protein</fullName>
    </recommendedName>
</protein>
<proteinExistence type="predicted"/>
<dbReference type="Proteomes" id="UP000304900">
    <property type="component" value="Unassembled WGS sequence"/>
</dbReference>
<keyword evidence="3" id="KW-1185">Reference proteome</keyword>
<accession>A0A4U6DH91</accession>
<comment type="caution">
    <text evidence="2">The sequence shown here is derived from an EMBL/GenBank/DDBJ whole genome shotgun (WGS) entry which is preliminary data.</text>
</comment>
<gene>
    <name evidence="2" type="ORF">FDK13_02310</name>
</gene>
<reference evidence="2 3" key="1">
    <citation type="submission" date="2019-05" db="EMBL/GenBank/DDBJ databases">
        <title>Dyadobacter AR-3-8 sp. nov., isolated from arctic soil.</title>
        <authorList>
            <person name="Chaudhary D.K."/>
        </authorList>
    </citation>
    <scope>NUCLEOTIDE SEQUENCE [LARGE SCALE GENOMIC DNA]</scope>
    <source>
        <strain evidence="2 3">AR-3-8</strain>
    </source>
</reference>
<feature type="chain" id="PRO_5020395694" description="DUF4294 domain-containing protein" evidence="1">
    <location>
        <begin position="25"/>
        <end position="135"/>
    </location>
</feature>
<name>A0A4U6DH91_9BACT</name>
<dbReference type="RefSeq" id="WP_137338353.1">
    <property type="nucleotide sequence ID" value="NZ_SZVO01000001.1"/>
</dbReference>
<evidence type="ECO:0008006" key="4">
    <source>
        <dbReference type="Google" id="ProtNLM"/>
    </source>
</evidence>
<keyword evidence="1" id="KW-0732">Signal</keyword>
<feature type="signal peptide" evidence="1">
    <location>
        <begin position="1"/>
        <end position="24"/>
    </location>
</feature>